<sequence>MICKVQFRSPLTIAHSLVVLETSYPPPTGALAEINGPDGFFVDLRDTQKIRALDRKF</sequence>
<comment type="caution">
    <text evidence="1">The sequence shown here is derived from an EMBL/GenBank/DDBJ whole genome shotgun (WGS) entry which is preliminary data.</text>
</comment>
<organism evidence="1 2">
    <name type="scientific">Nelumbo nucifera</name>
    <name type="common">Sacred lotus</name>
    <dbReference type="NCBI Taxonomy" id="4432"/>
    <lineage>
        <taxon>Eukaryota</taxon>
        <taxon>Viridiplantae</taxon>
        <taxon>Streptophyta</taxon>
        <taxon>Embryophyta</taxon>
        <taxon>Tracheophyta</taxon>
        <taxon>Spermatophyta</taxon>
        <taxon>Magnoliopsida</taxon>
        <taxon>Proteales</taxon>
        <taxon>Nelumbonaceae</taxon>
        <taxon>Nelumbo</taxon>
    </lineage>
</organism>
<dbReference type="EMBL" id="DUZY01000002">
    <property type="protein sequence ID" value="DAD30001.1"/>
    <property type="molecule type" value="Genomic_DNA"/>
</dbReference>
<protein>
    <submittedName>
        <fullName evidence="1">Uncharacterized protein</fullName>
    </submittedName>
</protein>
<keyword evidence="2" id="KW-1185">Reference proteome</keyword>
<proteinExistence type="predicted"/>
<accession>A0A822YES4</accession>
<gene>
    <name evidence="1" type="ORF">HUJ06_031469</name>
</gene>
<reference evidence="1 2" key="1">
    <citation type="journal article" date="2020" name="Mol. Biol. Evol.">
        <title>Distinct Expression and Methylation Patterns for Genes with Different Fates following a Single Whole-Genome Duplication in Flowering Plants.</title>
        <authorList>
            <person name="Shi T."/>
            <person name="Rahmani R.S."/>
            <person name="Gugger P.F."/>
            <person name="Wang M."/>
            <person name="Li H."/>
            <person name="Zhang Y."/>
            <person name="Li Z."/>
            <person name="Wang Q."/>
            <person name="Van de Peer Y."/>
            <person name="Marchal K."/>
            <person name="Chen J."/>
        </authorList>
    </citation>
    <scope>NUCLEOTIDE SEQUENCE [LARGE SCALE GENOMIC DNA]</scope>
    <source>
        <tissue evidence="1">Leaf</tissue>
    </source>
</reference>
<name>A0A822YES4_NELNU</name>
<dbReference type="Proteomes" id="UP000607653">
    <property type="component" value="Unassembled WGS sequence"/>
</dbReference>
<dbReference type="AlphaFoldDB" id="A0A822YES4"/>
<evidence type="ECO:0000313" key="2">
    <source>
        <dbReference type="Proteomes" id="UP000607653"/>
    </source>
</evidence>
<evidence type="ECO:0000313" key="1">
    <source>
        <dbReference type="EMBL" id="DAD30001.1"/>
    </source>
</evidence>